<keyword evidence="2" id="KW-1185">Reference proteome</keyword>
<accession>A0ACB7IHK1</accession>
<proteinExistence type="predicted"/>
<comment type="caution">
    <text evidence="1">The sequence shown here is derived from an EMBL/GenBank/DDBJ whole genome shotgun (WGS) entry which is preliminary data.</text>
</comment>
<dbReference type="EMBL" id="WQMT02000011">
    <property type="protein sequence ID" value="KAG9217748.1"/>
    <property type="molecule type" value="Genomic_DNA"/>
</dbReference>
<dbReference type="Proteomes" id="UP000824881">
    <property type="component" value="Unassembled WGS sequence"/>
</dbReference>
<protein>
    <submittedName>
        <fullName evidence="1">Uncharacterized protein</fullName>
    </submittedName>
</protein>
<sequence>MSVPEYLPFAPPNGVRYEKGDEKQLCTKTPIPLWEIDYRLLGGSQVPRLLPPMFHLGWPVGRDQLLELVQREFPELVLYTEADQKGEVLWDSIVYIPDGIIRDLNIPEELHECVQVSEVLHPDGTRQAALCVGDSRIGILRPNPSAIEQIAQRFFDGKDPQWYLDPWQWQWTRKGACSIIYGCNFELSTVRILSPEEARKWAADMNAREAALAGVAGIQILPRPRGNTLFTLYSDTLMSQKIEDRDFPFPPIHHFSPLPSLTSAPASPKSDPRPQLKRLYFLSCNQV</sequence>
<evidence type="ECO:0000313" key="2">
    <source>
        <dbReference type="Proteomes" id="UP000824881"/>
    </source>
</evidence>
<organism evidence="1 2">
    <name type="scientific">Pleurotus cornucopiae</name>
    <name type="common">Cornucopia mushroom</name>
    <dbReference type="NCBI Taxonomy" id="5321"/>
    <lineage>
        <taxon>Eukaryota</taxon>
        <taxon>Fungi</taxon>
        <taxon>Dikarya</taxon>
        <taxon>Basidiomycota</taxon>
        <taxon>Agaricomycotina</taxon>
        <taxon>Agaricomycetes</taxon>
        <taxon>Agaricomycetidae</taxon>
        <taxon>Agaricales</taxon>
        <taxon>Pleurotineae</taxon>
        <taxon>Pleurotaceae</taxon>
        <taxon>Pleurotus</taxon>
    </lineage>
</organism>
<reference evidence="1 2" key="1">
    <citation type="journal article" date="2021" name="Appl. Environ. Microbiol.">
        <title>Genetic linkage and physical mapping for an oyster mushroom Pleurotus cornucopiae and QTL analysis for the trait cap color.</title>
        <authorList>
            <person name="Zhang Y."/>
            <person name="Gao W."/>
            <person name="Sonnenberg A."/>
            <person name="Chen Q."/>
            <person name="Zhang J."/>
            <person name="Huang C."/>
        </authorList>
    </citation>
    <scope>NUCLEOTIDE SEQUENCE [LARGE SCALE GENOMIC DNA]</scope>
    <source>
        <strain evidence="1">CCMSSC00406</strain>
    </source>
</reference>
<evidence type="ECO:0000313" key="1">
    <source>
        <dbReference type="EMBL" id="KAG9217748.1"/>
    </source>
</evidence>
<name>A0ACB7IHK1_PLECO</name>
<gene>
    <name evidence="1" type="ORF">CCMSSC00406_0003563</name>
</gene>